<name>A0ABT1THY9_9GAMM</name>
<organism evidence="4 5">
    <name type="scientific">Methylomonas subterranea</name>
    <dbReference type="NCBI Taxonomy" id="2952225"/>
    <lineage>
        <taxon>Bacteria</taxon>
        <taxon>Pseudomonadati</taxon>
        <taxon>Pseudomonadota</taxon>
        <taxon>Gammaproteobacteria</taxon>
        <taxon>Methylococcales</taxon>
        <taxon>Methylococcaceae</taxon>
        <taxon>Methylomonas</taxon>
    </lineage>
</organism>
<evidence type="ECO:0000313" key="4">
    <source>
        <dbReference type="EMBL" id="MCQ8105072.1"/>
    </source>
</evidence>
<reference evidence="4 5" key="1">
    <citation type="submission" date="2022-07" db="EMBL/GenBank/DDBJ databases">
        <title>Methylomonas rivi sp. nov., Methylomonas rosea sp. nov., Methylomonas aureus sp. nov. and Methylomonas subterranea sp. nov., four novel methanotrophs isolated from a freshwater creek and the deep terrestrial subsurface.</title>
        <authorList>
            <person name="Abin C."/>
            <person name="Sankaranarayanan K."/>
            <person name="Garner C."/>
            <person name="Sindelar R."/>
            <person name="Kotary K."/>
            <person name="Garner R."/>
            <person name="Barclay S."/>
            <person name="Lawson P."/>
            <person name="Krumholz L."/>
        </authorList>
    </citation>
    <scope>NUCLEOTIDE SEQUENCE [LARGE SCALE GENOMIC DNA]</scope>
    <source>
        <strain evidence="4 5">SURF-2</strain>
    </source>
</reference>
<dbReference type="Gene3D" id="2.180.10.10">
    <property type="entry name" value="RHS repeat-associated core"/>
    <property type="match status" value="3"/>
</dbReference>
<keyword evidence="1" id="KW-0677">Repeat</keyword>
<feature type="non-terminal residue" evidence="4">
    <location>
        <position position="954"/>
    </location>
</feature>
<feature type="domain" description="DUF6531" evidence="2">
    <location>
        <begin position="59"/>
        <end position="134"/>
    </location>
</feature>
<dbReference type="Pfam" id="PF05593">
    <property type="entry name" value="RHS_repeat"/>
    <property type="match status" value="2"/>
</dbReference>
<dbReference type="NCBIfam" id="TIGR01643">
    <property type="entry name" value="YD_repeat_2x"/>
    <property type="match status" value="9"/>
</dbReference>
<keyword evidence="5" id="KW-1185">Reference proteome</keyword>
<evidence type="ECO:0000259" key="2">
    <source>
        <dbReference type="Pfam" id="PF20148"/>
    </source>
</evidence>
<evidence type="ECO:0000259" key="3">
    <source>
        <dbReference type="Pfam" id="PF25023"/>
    </source>
</evidence>
<dbReference type="Pfam" id="PF25023">
    <property type="entry name" value="TEN_YD-shell"/>
    <property type="match status" value="1"/>
</dbReference>
<proteinExistence type="predicted"/>
<comment type="caution">
    <text evidence="4">The sequence shown here is derived from an EMBL/GenBank/DDBJ whole genome shotgun (WGS) entry which is preliminary data.</text>
</comment>
<dbReference type="PANTHER" id="PTHR32305">
    <property type="match status" value="1"/>
</dbReference>
<gene>
    <name evidence="4" type="ORF">NP590_13230</name>
</gene>
<sequence>MEIKVVTQNGSIGQTTARRSRSVVCPQGYSKLSNGVCRLSGVDPAKNNDICKAGANGSNPIHSALGIKLQQENDYSASFPDRLRFSRYYSSANSVELEGLGAQWRHNYARKIVFVESVLSTASVVRDNGDRYYFNLGADGKFIGDADINGILTRITDSNGQVTGWQYTQENVTEHYDAAGKLLSVKYPDGVEEALSYSTSATAVAIAPSPNLLIRVQSNFGRSLDFTYDIRGRITKMVDPAGNPYLYAYNSANNLISVTYPDETPALTTDNPNKIYIYGELANTANVSQPNALTGIIDENNQRFATWFYSASGKAISSEHAGGVEKTSLIYNADGTTSITDPLNSTRKYRFQTVLGVQKSAGVDQPGGAGCAASASNLSYDANGNLASRTDFNGNLSCYAYDLSRNLESVRVEGLPAGSTCPADLAVYTPSGSQRKVATQWHASYRLPSQIDQANQRSTFGYDANGNLLSKTLTDTASQQSRTWAYTYNALGQVLTADGPRTDVNDLTSYTYYADTTANHHPGDLHTVSNALGHTTTFTDYDANGRLLRLVDPNGLVVSFAYDPRGRLTRKTVDGHATTYDYDNVGNLIKVTRPSGVFYRFSYDAAHRLTDITDALGGNIHYTLDNMGNRIREDIKDAEGHVVKTHSRVYDALNRLAQDIGAYNQTTQYQYDPNGNLTQITDPNGHSTQQQYDSLNRLIRGTDALNGQTDYDYDALDRLVQVTDANNHGTVYSYNGLGDLTQLDSPNTGISQYSYDNAGNLAQKIAAGGVTATYQYDALNRLLGIDYPGTEADISYGYDWLVGNKGRLTSSRRGNAAPLYFYYDKRGNVVNTTATALAHPWYDTSIDRINYLYNADDQVTKVQFNWYRQHRYHYDQTGQVDRISVHDWDDGDFSRRGYDVTRILADNIVRQPFGPVTGLTYGNGLTLNRNYDQDYRLAGQSVGNQLNLAYAYDV</sequence>
<evidence type="ECO:0000256" key="1">
    <source>
        <dbReference type="ARBA" id="ARBA00022737"/>
    </source>
</evidence>
<dbReference type="InterPro" id="IPR031325">
    <property type="entry name" value="RHS_repeat"/>
</dbReference>
<accession>A0ABT1THY9</accession>
<dbReference type="Proteomes" id="UP001524499">
    <property type="component" value="Unassembled WGS sequence"/>
</dbReference>
<protein>
    <submittedName>
        <fullName evidence="4">DUF6531 domain-containing protein</fullName>
    </submittedName>
</protein>
<dbReference type="EMBL" id="JANIBJ010000024">
    <property type="protein sequence ID" value="MCQ8105072.1"/>
    <property type="molecule type" value="Genomic_DNA"/>
</dbReference>
<dbReference type="InterPro" id="IPR056823">
    <property type="entry name" value="TEN-like_YD-shell"/>
</dbReference>
<dbReference type="PANTHER" id="PTHR32305:SF15">
    <property type="entry name" value="PROTEIN RHSA-RELATED"/>
    <property type="match status" value="1"/>
</dbReference>
<feature type="domain" description="Teneurin-like YD-shell" evidence="3">
    <location>
        <begin position="624"/>
        <end position="783"/>
    </location>
</feature>
<dbReference type="InterPro" id="IPR006530">
    <property type="entry name" value="YD"/>
</dbReference>
<dbReference type="InterPro" id="IPR045351">
    <property type="entry name" value="DUF6531"/>
</dbReference>
<evidence type="ECO:0000313" key="5">
    <source>
        <dbReference type="Proteomes" id="UP001524499"/>
    </source>
</evidence>
<dbReference type="Pfam" id="PF20148">
    <property type="entry name" value="DUF6531"/>
    <property type="match status" value="1"/>
</dbReference>
<dbReference type="InterPro" id="IPR050708">
    <property type="entry name" value="T6SS_VgrG/RHS"/>
</dbReference>